<keyword evidence="1" id="KW-1133">Transmembrane helix</keyword>
<evidence type="ECO:0000313" key="2">
    <source>
        <dbReference type="EMBL" id="RDU40908.1"/>
    </source>
</evidence>
<reference evidence="2 3" key="1">
    <citation type="submission" date="2018-08" db="EMBL/GenBank/DDBJ databases">
        <title>Genome sequence of Marinobacter flavimaris KCTC 12185.</title>
        <authorList>
            <person name="Chun J."/>
            <person name="Kim B.-Y."/>
            <person name="Choi S.-B."/>
            <person name="Kwak M.-J."/>
        </authorList>
    </citation>
    <scope>NUCLEOTIDE SEQUENCE [LARGE SCALE GENOMIC DNA]</scope>
    <source>
        <strain evidence="2 3">KCTC 12185</strain>
    </source>
</reference>
<dbReference type="Proteomes" id="UP000256431">
    <property type="component" value="Unassembled WGS sequence"/>
</dbReference>
<comment type="caution">
    <text evidence="2">The sequence shown here is derived from an EMBL/GenBank/DDBJ whole genome shotgun (WGS) entry which is preliminary data.</text>
</comment>
<keyword evidence="1" id="KW-0472">Membrane</keyword>
<sequence length="77" mass="8577">MIKPSCYSCRKRFEPSELRVSYSKNYCERCGVGLFGDDYFGFTAKPAPTVRKNLAVHFAVLLLGSAGLLLWLLAGRS</sequence>
<feature type="transmembrane region" description="Helical" evidence="1">
    <location>
        <begin position="54"/>
        <end position="74"/>
    </location>
</feature>
<accession>A0A3D8H2N0</accession>
<dbReference type="AlphaFoldDB" id="A0A3D8H2N0"/>
<protein>
    <submittedName>
        <fullName evidence="2">Uncharacterized protein</fullName>
    </submittedName>
</protein>
<dbReference type="EMBL" id="QRDH01000004">
    <property type="protein sequence ID" value="RDU40908.1"/>
    <property type="molecule type" value="Genomic_DNA"/>
</dbReference>
<keyword evidence="3" id="KW-1185">Reference proteome</keyword>
<keyword evidence="1" id="KW-0812">Transmembrane</keyword>
<proteinExistence type="predicted"/>
<evidence type="ECO:0000313" key="3">
    <source>
        <dbReference type="Proteomes" id="UP000256431"/>
    </source>
</evidence>
<evidence type="ECO:0000256" key="1">
    <source>
        <dbReference type="SAM" id="Phobius"/>
    </source>
</evidence>
<organism evidence="2 3">
    <name type="scientific">Marinobacter flavimaris</name>
    <dbReference type="NCBI Taxonomy" id="262076"/>
    <lineage>
        <taxon>Bacteria</taxon>
        <taxon>Pseudomonadati</taxon>
        <taxon>Pseudomonadota</taxon>
        <taxon>Gammaproteobacteria</taxon>
        <taxon>Pseudomonadales</taxon>
        <taxon>Marinobacteraceae</taxon>
        <taxon>Marinobacter</taxon>
    </lineage>
</organism>
<name>A0A3D8H2N0_9GAMM</name>
<gene>
    <name evidence="2" type="ORF">DXI23_10240</name>
</gene>